<dbReference type="EMBL" id="CP113797">
    <property type="protein sequence ID" value="WAL60584.1"/>
    <property type="molecule type" value="Genomic_DNA"/>
</dbReference>
<evidence type="ECO:0000313" key="2">
    <source>
        <dbReference type="EMBL" id="WAL60584.1"/>
    </source>
</evidence>
<feature type="chain" id="PRO_5039668262" description="Secreted protein" evidence="1">
    <location>
        <begin position="22"/>
        <end position="66"/>
    </location>
</feature>
<sequence>MSSRRLVSVLLLARLCSRVLAQLCETLNEHSIESSDRNRVHDRSAIVQSAFSGISQSLSVTSQLFC</sequence>
<proteinExistence type="predicted"/>
<dbReference type="AlphaFoldDB" id="A0A9E8ZEX7"/>
<keyword evidence="1" id="KW-0732">Signal</keyword>
<keyword evidence="3" id="KW-1185">Reference proteome</keyword>
<dbReference type="KEGG" id="tsin:OXH18_00895"/>
<organism evidence="2 3">
    <name type="scientific">Thermocoleostomius sinensis A174</name>
    <dbReference type="NCBI Taxonomy" id="2016057"/>
    <lineage>
        <taxon>Bacteria</taxon>
        <taxon>Bacillati</taxon>
        <taxon>Cyanobacteriota</taxon>
        <taxon>Cyanophyceae</taxon>
        <taxon>Oculatellales</taxon>
        <taxon>Oculatellaceae</taxon>
        <taxon>Thermocoleostomius</taxon>
    </lineage>
</organism>
<evidence type="ECO:0000313" key="3">
    <source>
        <dbReference type="Proteomes" id="UP001163152"/>
    </source>
</evidence>
<gene>
    <name evidence="2" type="ORF">OXH18_00895</name>
</gene>
<feature type="signal peptide" evidence="1">
    <location>
        <begin position="1"/>
        <end position="21"/>
    </location>
</feature>
<evidence type="ECO:0008006" key="4">
    <source>
        <dbReference type="Google" id="ProtNLM"/>
    </source>
</evidence>
<dbReference type="RefSeq" id="WP_268610528.1">
    <property type="nucleotide sequence ID" value="NZ_CP113797.1"/>
</dbReference>
<protein>
    <recommendedName>
        <fullName evidence="4">Secreted protein</fullName>
    </recommendedName>
</protein>
<accession>A0A9E8ZEX7</accession>
<dbReference type="Proteomes" id="UP001163152">
    <property type="component" value="Chromosome"/>
</dbReference>
<evidence type="ECO:0000256" key="1">
    <source>
        <dbReference type="SAM" id="SignalP"/>
    </source>
</evidence>
<name>A0A9E8ZEX7_9CYAN</name>
<reference evidence="2" key="1">
    <citation type="submission" date="2022-12" db="EMBL/GenBank/DDBJ databases">
        <title>Polyphasic identification of a Novel Hot-Spring Cyanobacterium Ocullathermofonsia sinensis gen nov. sp. nov. and Genomic Insights on its Adaptations to the Thermal Habitat.</title>
        <authorList>
            <person name="Daroch M."/>
            <person name="Tang J."/>
            <person name="Jiang Y."/>
        </authorList>
    </citation>
    <scope>NUCLEOTIDE SEQUENCE</scope>
    <source>
        <strain evidence="2">PKUAC-SCTA174</strain>
    </source>
</reference>